<evidence type="ECO:0000313" key="1">
    <source>
        <dbReference type="EMBL" id="EHO70638.1"/>
    </source>
</evidence>
<accession>H1Q2J9</accession>
<dbReference type="HOGENOM" id="CLU_1347911_0_0_10"/>
<sequence>MKQHSILVLALAVSLVSGCKQETKQPKEIKDSVKAMIQTDNRVIETKVADIDTEVKEPVRTSSDELAEQLDKSTTVRTSSGFMVPKFMKFEEKYGDDGLGTYDTYSWNDVMICYRFYGAWATMDDCFPKPNVEIAPFVNIQSITYHSPSKQIWSGYVSDGRIFYLKRKITVGENVDHALVLVAIYPKKYKKSATRLVNMVSKW</sequence>
<dbReference type="AlphaFoldDB" id="H1Q2J9"/>
<organism evidence="1 2">
    <name type="scientific">Prevotella micans F0438</name>
    <dbReference type="NCBI Taxonomy" id="883158"/>
    <lineage>
        <taxon>Bacteria</taxon>
        <taxon>Pseudomonadati</taxon>
        <taxon>Bacteroidota</taxon>
        <taxon>Bacteroidia</taxon>
        <taxon>Bacteroidales</taxon>
        <taxon>Prevotellaceae</taxon>
        <taxon>Prevotella</taxon>
    </lineage>
</organism>
<reference evidence="1 2" key="1">
    <citation type="submission" date="2011-12" db="EMBL/GenBank/DDBJ databases">
        <title>The Genome Sequence of Prevotella micans F0438.</title>
        <authorList>
            <consortium name="The Broad Institute Genome Sequencing Platform"/>
            <person name="Earl A."/>
            <person name="Ward D."/>
            <person name="Feldgarden M."/>
            <person name="Gevers D."/>
            <person name="Izard J."/>
            <person name="Baranova O.V."/>
            <person name="Blanton J.M."/>
            <person name="Wade W.G."/>
            <person name="Dewhirst F.E."/>
            <person name="Young S.K."/>
            <person name="Zeng Q."/>
            <person name="Gargeya S."/>
            <person name="Fitzgerald M."/>
            <person name="Haas B."/>
            <person name="Abouelleil A."/>
            <person name="Alvarado L."/>
            <person name="Arachchi H.M."/>
            <person name="Berlin A."/>
            <person name="Chapman S.B."/>
            <person name="Gearin G."/>
            <person name="Goldberg J."/>
            <person name="Griggs A."/>
            <person name="Gujja S."/>
            <person name="Hansen M."/>
            <person name="Heiman D."/>
            <person name="Howarth C."/>
            <person name="Larimer J."/>
            <person name="Lui A."/>
            <person name="MacDonald P.J.P."/>
            <person name="McCowen C."/>
            <person name="Montmayeur A."/>
            <person name="Murphy C."/>
            <person name="Neiman D."/>
            <person name="Pearson M."/>
            <person name="Priest M."/>
            <person name="Roberts A."/>
            <person name="Saif S."/>
            <person name="Shea T."/>
            <person name="Sisk P."/>
            <person name="Stolte C."/>
            <person name="Sykes S."/>
            <person name="Wortman J."/>
            <person name="Nusbaum C."/>
            <person name="Birren B."/>
        </authorList>
    </citation>
    <scope>NUCLEOTIDE SEQUENCE [LARGE SCALE GENOMIC DNA]</scope>
    <source>
        <strain evidence="1 2">F0438</strain>
    </source>
</reference>
<dbReference type="EMBL" id="AGWK01000032">
    <property type="protein sequence ID" value="EHO70638.1"/>
    <property type="molecule type" value="Genomic_DNA"/>
</dbReference>
<dbReference type="PROSITE" id="PS51257">
    <property type="entry name" value="PROKAR_LIPOPROTEIN"/>
    <property type="match status" value="1"/>
</dbReference>
<evidence type="ECO:0000313" key="2">
    <source>
        <dbReference type="Proteomes" id="UP000016023"/>
    </source>
</evidence>
<gene>
    <name evidence="1" type="ORF">HMPREF9140_01137</name>
</gene>
<dbReference type="Proteomes" id="UP000016023">
    <property type="component" value="Unassembled WGS sequence"/>
</dbReference>
<proteinExistence type="predicted"/>
<comment type="caution">
    <text evidence="1">The sequence shown here is derived from an EMBL/GenBank/DDBJ whole genome shotgun (WGS) entry which is preliminary data.</text>
</comment>
<protein>
    <recommendedName>
        <fullName evidence="3">Lipoprotein</fullName>
    </recommendedName>
</protein>
<evidence type="ECO:0008006" key="3">
    <source>
        <dbReference type="Google" id="ProtNLM"/>
    </source>
</evidence>
<name>H1Q2J9_9BACT</name>
<dbReference type="STRING" id="883158.HMPREF9140_01137"/>
<dbReference type="PATRIC" id="fig|883158.3.peg.1148"/>
<dbReference type="RefSeq" id="WP_006952429.1">
    <property type="nucleotide sequence ID" value="NZ_JH594522.1"/>
</dbReference>
<keyword evidence="2" id="KW-1185">Reference proteome</keyword>